<organism evidence="1">
    <name type="scientific">Rhizophora mucronata</name>
    <name type="common">Asiatic mangrove</name>
    <dbReference type="NCBI Taxonomy" id="61149"/>
    <lineage>
        <taxon>Eukaryota</taxon>
        <taxon>Viridiplantae</taxon>
        <taxon>Streptophyta</taxon>
        <taxon>Embryophyta</taxon>
        <taxon>Tracheophyta</taxon>
        <taxon>Spermatophyta</taxon>
        <taxon>Magnoliopsida</taxon>
        <taxon>eudicotyledons</taxon>
        <taxon>Gunneridae</taxon>
        <taxon>Pentapetalae</taxon>
        <taxon>rosids</taxon>
        <taxon>fabids</taxon>
        <taxon>Malpighiales</taxon>
        <taxon>Rhizophoraceae</taxon>
        <taxon>Rhizophora</taxon>
    </lineage>
</organism>
<dbReference type="AlphaFoldDB" id="A0A2P2IPX4"/>
<accession>A0A2P2IPX4</accession>
<dbReference type="EMBL" id="GGEC01002764">
    <property type="protein sequence ID" value="MBW83247.1"/>
    <property type="molecule type" value="Transcribed_RNA"/>
</dbReference>
<sequence>MIFISIHTNQNITKQKQFAWLVSFADSPTTSRLSEPVNKLPLVFICVKIN</sequence>
<reference evidence="1" key="1">
    <citation type="submission" date="2018-02" db="EMBL/GenBank/DDBJ databases">
        <title>Rhizophora mucronata_Transcriptome.</title>
        <authorList>
            <person name="Meera S.P."/>
            <person name="Sreeshan A."/>
            <person name="Augustine A."/>
        </authorList>
    </citation>
    <scope>NUCLEOTIDE SEQUENCE</scope>
    <source>
        <tissue evidence="1">Leaf</tissue>
    </source>
</reference>
<proteinExistence type="predicted"/>
<name>A0A2P2IPX4_RHIMU</name>
<protein>
    <submittedName>
        <fullName evidence="1">Uncharacterized protein</fullName>
    </submittedName>
</protein>
<evidence type="ECO:0000313" key="1">
    <source>
        <dbReference type="EMBL" id="MBW83247.1"/>
    </source>
</evidence>